<dbReference type="InterPro" id="IPR033458">
    <property type="entry name" value="DUF5134"/>
</dbReference>
<feature type="transmembrane region" description="Helical" evidence="1">
    <location>
        <begin position="36"/>
        <end position="57"/>
    </location>
</feature>
<dbReference type="Pfam" id="PF17197">
    <property type="entry name" value="DUF5134"/>
    <property type="match status" value="1"/>
</dbReference>
<evidence type="ECO:0008006" key="4">
    <source>
        <dbReference type="Google" id="ProtNLM"/>
    </source>
</evidence>
<feature type="transmembrane region" description="Helical" evidence="1">
    <location>
        <begin position="6"/>
        <end position="24"/>
    </location>
</feature>
<protein>
    <recommendedName>
        <fullName evidence="4">DUF5134 domain-containing protein</fullName>
    </recommendedName>
</protein>
<keyword evidence="1" id="KW-1133">Transmembrane helix</keyword>
<keyword evidence="1" id="KW-0472">Membrane</keyword>
<dbReference type="EMBL" id="FOSG01000009">
    <property type="protein sequence ID" value="SFK83714.1"/>
    <property type="molecule type" value="Genomic_DNA"/>
</dbReference>
<feature type="transmembrane region" description="Helical" evidence="1">
    <location>
        <begin position="63"/>
        <end position="82"/>
    </location>
</feature>
<dbReference type="Proteomes" id="UP000198928">
    <property type="component" value="Unassembled WGS sequence"/>
</dbReference>
<name>A0A1I4CQX8_9ACTN</name>
<organism evidence="2 3">
    <name type="scientific">Streptomyces pini</name>
    <dbReference type="NCBI Taxonomy" id="1520580"/>
    <lineage>
        <taxon>Bacteria</taxon>
        <taxon>Bacillati</taxon>
        <taxon>Actinomycetota</taxon>
        <taxon>Actinomycetes</taxon>
        <taxon>Kitasatosporales</taxon>
        <taxon>Streptomycetaceae</taxon>
        <taxon>Streptomyces</taxon>
    </lineage>
</organism>
<dbReference type="RefSeq" id="WP_093850122.1">
    <property type="nucleotide sequence ID" value="NZ_FOSG01000009.1"/>
</dbReference>
<evidence type="ECO:0000313" key="2">
    <source>
        <dbReference type="EMBL" id="SFK83714.1"/>
    </source>
</evidence>
<reference evidence="3" key="1">
    <citation type="submission" date="2016-10" db="EMBL/GenBank/DDBJ databases">
        <authorList>
            <person name="Varghese N."/>
            <person name="Submissions S."/>
        </authorList>
    </citation>
    <scope>NUCLEOTIDE SEQUENCE [LARGE SCALE GENOMIC DNA]</scope>
    <source>
        <strain evidence="3">PL19</strain>
    </source>
</reference>
<proteinExistence type="predicted"/>
<gene>
    <name evidence="2" type="ORF">SAMN05192584_109109</name>
</gene>
<evidence type="ECO:0000313" key="3">
    <source>
        <dbReference type="Proteomes" id="UP000198928"/>
    </source>
</evidence>
<feature type="transmembrane region" description="Helical" evidence="1">
    <location>
        <begin position="94"/>
        <end position="114"/>
    </location>
</feature>
<evidence type="ECO:0000256" key="1">
    <source>
        <dbReference type="SAM" id="Phobius"/>
    </source>
</evidence>
<keyword evidence="1" id="KW-0812">Transmembrane</keyword>
<sequence>MHGPEPVGWMLVALCGAVGAYCLRRTRGGTPGQRREAAGEAVMGLGMAVMALPASAVDPPPPAVFVALFGATAGYGLALVLFDGEHRLHHLHHTVGALAMLHMALAMAAAPAPAHGHHAAPSAHPASAAATGALLVYFALYTLLAGARLAPAPDSLRLPETAASGVRGGRGGRGAGPRRAPEVAAACRLAMGIGMFAMLLTV</sequence>
<feature type="transmembrane region" description="Helical" evidence="1">
    <location>
        <begin position="126"/>
        <end position="147"/>
    </location>
</feature>
<dbReference type="AlphaFoldDB" id="A0A1I4CQX8"/>
<keyword evidence="3" id="KW-1185">Reference proteome</keyword>
<accession>A0A1I4CQX8</accession>